<name>A0A4U0H8L8_9SPHI</name>
<evidence type="ECO:0000256" key="3">
    <source>
        <dbReference type="ARBA" id="ARBA00022801"/>
    </source>
</evidence>
<comment type="caution">
    <text evidence="7">The sequence shown here is derived from an EMBL/GenBank/DDBJ whole genome shotgun (WGS) entry which is preliminary data.</text>
</comment>
<feature type="chain" id="PRO_5020948219" evidence="6">
    <location>
        <begin position="25"/>
        <end position="355"/>
    </location>
</feature>
<dbReference type="SUPFAM" id="SSF75005">
    <property type="entry name" value="Arabinanase/levansucrase/invertase"/>
    <property type="match status" value="1"/>
</dbReference>
<dbReference type="PROSITE" id="PS51257">
    <property type="entry name" value="PROKAR_LIPOPROTEIN"/>
    <property type="match status" value="1"/>
</dbReference>
<gene>
    <name evidence="7" type="ORF">FAZ19_02870</name>
</gene>
<evidence type="ECO:0000256" key="5">
    <source>
        <dbReference type="RuleBase" id="RU361187"/>
    </source>
</evidence>
<sequence>MKTFYSKIIFVGIILMIFFSCHQAEENATEASKRSIQILDFGSDPYVFFHEGYYYYTQGSENKVVIWKTAQLEDLRNATQKEVWIPQDKSNAFHLWGPELHRINGKWYIYYAADDGNMDNHQIYVIENSHTDPLIGDFTFKNRIQTDSANNWAIHANVFQRNKDWYMVWSGWKERRIEEETQHIYIAKMKNPWTLSSERVLISTPEYEWERQWINPDGTRTSYPIYVNEAPQSFYSPNKDKIFISYSASGNWTPFYNVGLLYADVKSDLLDPSSWKKVTEPVFHSNPKDNVFGTGNLMILPEGQKNRHRFIYHARTKPNDETGGVNSRSPRVQEMKWTEDGFPVFGMARHFKTEK</sequence>
<accession>A0A4U0H8L8</accession>
<comment type="similarity">
    <text evidence="1 5">Belongs to the glycosyl hydrolase 43 family.</text>
</comment>
<dbReference type="InterPro" id="IPR006710">
    <property type="entry name" value="Glyco_hydro_43"/>
</dbReference>
<keyword evidence="8" id="KW-1185">Reference proteome</keyword>
<evidence type="ECO:0000256" key="6">
    <source>
        <dbReference type="SAM" id="SignalP"/>
    </source>
</evidence>
<reference evidence="7 8" key="1">
    <citation type="submission" date="2019-04" db="EMBL/GenBank/DDBJ databases">
        <title>Sphingobacterium olei sp. nov., isolated from oil-contaminated soil.</title>
        <authorList>
            <person name="Liu B."/>
        </authorList>
    </citation>
    <scope>NUCLEOTIDE SEQUENCE [LARGE SCALE GENOMIC DNA]</scope>
    <source>
        <strain evidence="7 8">Y3L14</strain>
    </source>
</reference>
<dbReference type="CDD" id="cd18820">
    <property type="entry name" value="GH43_LbAraf43-like"/>
    <property type="match status" value="1"/>
</dbReference>
<evidence type="ECO:0000313" key="8">
    <source>
        <dbReference type="Proteomes" id="UP000309872"/>
    </source>
</evidence>
<dbReference type="InterPro" id="IPR016828">
    <property type="entry name" value="Alpha-L-arabinofuranosidase"/>
</dbReference>
<keyword evidence="4 5" id="KW-0326">Glycosidase</keyword>
<dbReference type="PIRSF" id="PIRSF025414">
    <property type="entry name" value="Alpha-L-arabinofuranosidase"/>
    <property type="match status" value="1"/>
</dbReference>
<evidence type="ECO:0000256" key="4">
    <source>
        <dbReference type="ARBA" id="ARBA00023295"/>
    </source>
</evidence>
<dbReference type="Pfam" id="PF04616">
    <property type="entry name" value="Glyco_hydro_43"/>
    <property type="match status" value="1"/>
</dbReference>
<feature type="signal peptide" evidence="6">
    <location>
        <begin position="1"/>
        <end position="24"/>
    </location>
</feature>
<dbReference type="EMBL" id="SUKA01000001">
    <property type="protein sequence ID" value="TJY68213.1"/>
    <property type="molecule type" value="Genomic_DNA"/>
</dbReference>
<dbReference type="GO" id="GO:0005975">
    <property type="term" value="P:carbohydrate metabolic process"/>
    <property type="evidence" value="ECO:0007669"/>
    <property type="project" value="InterPro"/>
</dbReference>
<dbReference type="AlphaFoldDB" id="A0A4U0H8L8"/>
<evidence type="ECO:0000256" key="1">
    <source>
        <dbReference type="ARBA" id="ARBA00009865"/>
    </source>
</evidence>
<dbReference type="PANTHER" id="PTHR43817:SF1">
    <property type="entry name" value="HYDROLASE, FAMILY 43, PUTATIVE (AFU_ORTHOLOGUE AFUA_3G01660)-RELATED"/>
    <property type="match status" value="1"/>
</dbReference>
<dbReference type="PANTHER" id="PTHR43817">
    <property type="entry name" value="GLYCOSYL HYDROLASE"/>
    <property type="match status" value="1"/>
</dbReference>
<keyword evidence="3 5" id="KW-0378">Hydrolase</keyword>
<dbReference type="RefSeq" id="WP_136819083.1">
    <property type="nucleotide sequence ID" value="NZ_BMJX01000001.1"/>
</dbReference>
<dbReference type="Proteomes" id="UP000309872">
    <property type="component" value="Unassembled WGS sequence"/>
</dbReference>
<proteinExistence type="inferred from homology"/>
<protein>
    <submittedName>
        <fullName evidence="7">Glycosyl hydrolase family 43</fullName>
    </submittedName>
</protein>
<dbReference type="Gene3D" id="2.115.10.20">
    <property type="entry name" value="Glycosyl hydrolase domain, family 43"/>
    <property type="match status" value="1"/>
</dbReference>
<dbReference type="OrthoDB" id="177947at2"/>
<dbReference type="GO" id="GO:0004553">
    <property type="term" value="F:hydrolase activity, hydrolyzing O-glycosyl compounds"/>
    <property type="evidence" value="ECO:0007669"/>
    <property type="project" value="InterPro"/>
</dbReference>
<evidence type="ECO:0000313" key="7">
    <source>
        <dbReference type="EMBL" id="TJY68213.1"/>
    </source>
</evidence>
<dbReference type="InterPro" id="IPR023296">
    <property type="entry name" value="Glyco_hydro_beta-prop_sf"/>
</dbReference>
<evidence type="ECO:0000256" key="2">
    <source>
        <dbReference type="ARBA" id="ARBA00022729"/>
    </source>
</evidence>
<organism evidence="7 8">
    <name type="scientific">Sphingobacterium alkalisoli</name>
    <dbReference type="NCBI Taxonomy" id="1874115"/>
    <lineage>
        <taxon>Bacteria</taxon>
        <taxon>Pseudomonadati</taxon>
        <taxon>Bacteroidota</taxon>
        <taxon>Sphingobacteriia</taxon>
        <taxon>Sphingobacteriales</taxon>
        <taxon>Sphingobacteriaceae</taxon>
        <taxon>Sphingobacterium</taxon>
    </lineage>
</organism>
<keyword evidence="2 6" id="KW-0732">Signal</keyword>